<dbReference type="InterPro" id="IPR001736">
    <property type="entry name" value="PLipase_D/transphosphatidylase"/>
</dbReference>
<dbReference type="STRING" id="1160509.A0A3N4HPB6"/>
<evidence type="ECO:0000313" key="3">
    <source>
        <dbReference type="Proteomes" id="UP000275078"/>
    </source>
</evidence>
<dbReference type="GO" id="GO:0032049">
    <property type="term" value="P:cardiolipin biosynthetic process"/>
    <property type="evidence" value="ECO:0007669"/>
    <property type="project" value="UniProtKB-ARBA"/>
</dbReference>
<name>A0A3N4HPB6_ASCIM</name>
<dbReference type="InterPro" id="IPR025202">
    <property type="entry name" value="PLD-like_dom"/>
</dbReference>
<accession>A0A3N4HPB6</accession>
<dbReference type="GO" id="GO:0030572">
    <property type="term" value="F:phosphatidyltransferase activity"/>
    <property type="evidence" value="ECO:0007669"/>
    <property type="project" value="UniProtKB-ARBA"/>
</dbReference>
<reference evidence="2 3" key="1">
    <citation type="journal article" date="2018" name="Nat. Ecol. Evol.">
        <title>Pezizomycetes genomes reveal the molecular basis of ectomycorrhizal truffle lifestyle.</title>
        <authorList>
            <person name="Murat C."/>
            <person name="Payen T."/>
            <person name="Noel B."/>
            <person name="Kuo A."/>
            <person name="Morin E."/>
            <person name="Chen J."/>
            <person name="Kohler A."/>
            <person name="Krizsan K."/>
            <person name="Balestrini R."/>
            <person name="Da Silva C."/>
            <person name="Montanini B."/>
            <person name="Hainaut M."/>
            <person name="Levati E."/>
            <person name="Barry K.W."/>
            <person name="Belfiori B."/>
            <person name="Cichocki N."/>
            <person name="Clum A."/>
            <person name="Dockter R.B."/>
            <person name="Fauchery L."/>
            <person name="Guy J."/>
            <person name="Iotti M."/>
            <person name="Le Tacon F."/>
            <person name="Lindquist E.A."/>
            <person name="Lipzen A."/>
            <person name="Malagnac F."/>
            <person name="Mello A."/>
            <person name="Molinier V."/>
            <person name="Miyauchi S."/>
            <person name="Poulain J."/>
            <person name="Riccioni C."/>
            <person name="Rubini A."/>
            <person name="Sitrit Y."/>
            <person name="Splivallo R."/>
            <person name="Traeger S."/>
            <person name="Wang M."/>
            <person name="Zifcakova L."/>
            <person name="Wipf D."/>
            <person name="Zambonelli A."/>
            <person name="Paolocci F."/>
            <person name="Nowrousian M."/>
            <person name="Ottonello S."/>
            <person name="Baldrian P."/>
            <person name="Spatafora J.W."/>
            <person name="Henrissat B."/>
            <person name="Nagy L.G."/>
            <person name="Aury J.M."/>
            <person name="Wincker P."/>
            <person name="Grigoriev I.V."/>
            <person name="Bonfante P."/>
            <person name="Martin F.M."/>
        </authorList>
    </citation>
    <scope>NUCLEOTIDE SEQUENCE [LARGE SCALE GENOMIC DNA]</scope>
    <source>
        <strain evidence="2 3">RN42</strain>
    </source>
</reference>
<dbReference type="EMBL" id="ML119814">
    <property type="protein sequence ID" value="RPA73650.1"/>
    <property type="molecule type" value="Genomic_DNA"/>
</dbReference>
<dbReference type="Pfam" id="PF13091">
    <property type="entry name" value="PLDc_2"/>
    <property type="match status" value="1"/>
</dbReference>
<dbReference type="PROSITE" id="PS50035">
    <property type="entry name" value="PLD"/>
    <property type="match status" value="2"/>
</dbReference>
<sequence length="413" mass="46447">SLLSSSRDLSFHVGNGLTVTKTAIDHIKAAKHEVLFVTCFWNASCASLLALSAALRDLARTHRARMASGEATRRLRVRIAFSSLSLLQKLLHTSNRRGKIWTPDTWVNKLGLPSQQELEGLDVEVKSLFFRPVSVLHSKFTIIDRQVVVLASANISWENWLECSLTLHGDIVSKFCLFWEQIWGSSGELLQTDWLTPSQRTPPAGAEETHDTILLPQPWHQNPDIPFLRWVFPFWPKLEYGKGEVPPTPQNTFLLEAFRSATETIYIQTPNLTCRPVVEAIYEAVARGVKVEVVTCRNMMVLEQLVTAWGRTEWEVNKLIKRVRKLGLRANDEERALRRGSLKVSYFRERKGGGGGEGAGVDGRWEEKKSHVKCYIFDGEVVVLGSGNADRASWWTSLEVNVAVFGRGIAGEV</sequence>
<dbReference type="Proteomes" id="UP000275078">
    <property type="component" value="Unassembled WGS sequence"/>
</dbReference>
<dbReference type="PANTHER" id="PTHR21248">
    <property type="entry name" value="CARDIOLIPIN SYNTHASE"/>
    <property type="match status" value="1"/>
</dbReference>
<organism evidence="2 3">
    <name type="scientific">Ascobolus immersus RN42</name>
    <dbReference type="NCBI Taxonomy" id="1160509"/>
    <lineage>
        <taxon>Eukaryota</taxon>
        <taxon>Fungi</taxon>
        <taxon>Dikarya</taxon>
        <taxon>Ascomycota</taxon>
        <taxon>Pezizomycotina</taxon>
        <taxon>Pezizomycetes</taxon>
        <taxon>Pezizales</taxon>
        <taxon>Ascobolaceae</taxon>
        <taxon>Ascobolus</taxon>
    </lineage>
</organism>
<feature type="domain" description="PLD phosphodiesterase" evidence="1">
    <location>
        <begin position="132"/>
        <end position="159"/>
    </location>
</feature>
<protein>
    <recommendedName>
        <fullName evidence="1">PLD phosphodiesterase domain-containing protein</fullName>
    </recommendedName>
</protein>
<feature type="domain" description="PLD phosphodiesterase" evidence="1">
    <location>
        <begin position="366"/>
        <end position="393"/>
    </location>
</feature>
<feature type="non-terminal residue" evidence="2">
    <location>
        <position position="1"/>
    </location>
</feature>
<dbReference type="SUPFAM" id="SSF56024">
    <property type="entry name" value="Phospholipase D/nuclease"/>
    <property type="match status" value="2"/>
</dbReference>
<dbReference type="PANTHER" id="PTHR21248:SF11">
    <property type="entry name" value="PLD PHOSPHODIESTERASE DOMAIN-CONTAINING PROTEIN"/>
    <property type="match status" value="1"/>
</dbReference>
<keyword evidence="3" id="KW-1185">Reference proteome</keyword>
<feature type="non-terminal residue" evidence="2">
    <location>
        <position position="413"/>
    </location>
</feature>
<dbReference type="Gene3D" id="3.30.870.10">
    <property type="entry name" value="Endonuclease Chain A"/>
    <property type="match status" value="2"/>
</dbReference>
<evidence type="ECO:0000259" key="1">
    <source>
        <dbReference type="PROSITE" id="PS50035"/>
    </source>
</evidence>
<dbReference type="AlphaFoldDB" id="A0A3N4HPB6"/>
<proteinExistence type="predicted"/>
<dbReference type="OrthoDB" id="2958217at2759"/>
<gene>
    <name evidence="2" type="ORF">BJ508DRAFT_187348</name>
</gene>
<dbReference type="CDD" id="cd00138">
    <property type="entry name" value="PLDc_SF"/>
    <property type="match status" value="1"/>
</dbReference>
<evidence type="ECO:0000313" key="2">
    <source>
        <dbReference type="EMBL" id="RPA73650.1"/>
    </source>
</evidence>